<accession>A0ABW3K868</accession>
<gene>
    <name evidence="2" type="ORF">ACFQ21_20155</name>
</gene>
<keyword evidence="1" id="KW-0175">Coiled coil</keyword>
<proteinExistence type="predicted"/>
<evidence type="ECO:0000313" key="3">
    <source>
        <dbReference type="Proteomes" id="UP001597112"/>
    </source>
</evidence>
<dbReference type="InterPro" id="IPR010287">
    <property type="entry name" value="DUF892_YciF-like"/>
</dbReference>
<protein>
    <submittedName>
        <fullName evidence="2">Ferritin-like domain-containing protein</fullName>
    </submittedName>
</protein>
<sequence>MATTTKKTTKAKVAVQTREEFQSALLVLFTDEIKDIYWAEKHLTQALPKMERAATSDGLKEAFANHLQQTQLHVERLEQVFELLQEKIQAKKCDAMEGLVLEGESIIEDTDEGTATRDVGLIIAAQKVEHYEIAAYGSLTQLAKTIGRDDIAVILAKTLAEEKETDELLTAIAENTVNYDAATE</sequence>
<dbReference type="InterPro" id="IPR009078">
    <property type="entry name" value="Ferritin-like_SF"/>
</dbReference>
<dbReference type="Pfam" id="PF05974">
    <property type="entry name" value="DUF892"/>
    <property type="match status" value="1"/>
</dbReference>
<dbReference type="CDD" id="cd07909">
    <property type="entry name" value="YciF"/>
    <property type="match status" value="1"/>
</dbReference>
<keyword evidence="3" id="KW-1185">Reference proteome</keyword>
<dbReference type="Proteomes" id="UP001597112">
    <property type="component" value="Unassembled WGS sequence"/>
</dbReference>
<dbReference type="PANTHER" id="PTHR30565">
    <property type="entry name" value="PROTEIN YCIF"/>
    <property type="match status" value="1"/>
</dbReference>
<reference evidence="3" key="1">
    <citation type="journal article" date="2019" name="Int. J. Syst. Evol. Microbiol.">
        <title>The Global Catalogue of Microorganisms (GCM) 10K type strain sequencing project: providing services to taxonomists for standard genome sequencing and annotation.</title>
        <authorList>
            <consortium name="The Broad Institute Genomics Platform"/>
            <consortium name="The Broad Institute Genome Sequencing Center for Infectious Disease"/>
            <person name="Wu L."/>
            <person name="Ma J."/>
        </authorList>
    </citation>
    <scope>NUCLEOTIDE SEQUENCE [LARGE SCALE GENOMIC DNA]</scope>
    <source>
        <strain evidence="3">CCUG 58938</strain>
    </source>
</reference>
<evidence type="ECO:0000313" key="2">
    <source>
        <dbReference type="EMBL" id="MFD1001655.1"/>
    </source>
</evidence>
<dbReference type="Gene3D" id="1.20.1260.10">
    <property type="match status" value="1"/>
</dbReference>
<dbReference type="EMBL" id="JBHTKA010000007">
    <property type="protein sequence ID" value="MFD1001655.1"/>
    <property type="molecule type" value="Genomic_DNA"/>
</dbReference>
<evidence type="ECO:0000256" key="1">
    <source>
        <dbReference type="SAM" id="Coils"/>
    </source>
</evidence>
<comment type="caution">
    <text evidence="2">The sequence shown here is derived from an EMBL/GenBank/DDBJ whole genome shotgun (WGS) entry which is preliminary data.</text>
</comment>
<organism evidence="2 3">
    <name type="scientific">Ohtaekwangia kribbensis</name>
    <dbReference type="NCBI Taxonomy" id="688913"/>
    <lineage>
        <taxon>Bacteria</taxon>
        <taxon>Pseudomonadati</taxon>
        <taxon>Bacteroidota</taxon>
        <taxon>Cytophagia</taxon>
        <taxon>Cytophagales</taxon>
        <taxon>Fulvivirgaceae</taxon>
        <taxon>Ohtaekwangia</taxon>
    </lineage>
</organism>
<dbReference type="SUPFAM" id="SSF47240">
    <property type="entry name" value="Ferritin-like"/>
    <property type="match status" value="1"/>
</dbReference>
<dbReference type="InterPro" id="IPR047114">
    <property type="entry name" value="YciF"/>
</dbReference>
<name>A0ABW3K868_9BACT</name>
<dbReference type="InterPro" id="IPR012347">
    <property type="entry name" value="Ferritin-like"/>
</dbReference>
<feature type="coiled-coil region" evidence="1">
    <location>
        <begin position="67"/>
        <end position="94"/>
    </location>
</feature>
<dbReference type="RefSeq" id="WP_377581776.1">
    <property type="nucleotide sequence ID" value="NZ_JBHTKA010000007.1"/>
</dbReference>
<dbReference type="PANTHER" id="PTHR30565:SF9">
    <property type="entry name" value="PROTEIN YCIF"/>
    <property type="match status" value="1"/>
</dbReference>